<evidence type="ECO:0000256" key="1">
    <source>
        <dbReference type="SAM" id="MobiDB-lite"/>
    </source>
</evidence>
<protein>
    <submittedName>
        <fullName evidence="3">Uncharacterized protein</fullName>
    </submittedName>
</protein>
<name>A0AAW6B5W0_9BACL</name>
<dbReference type="RefSeq" id="WP_271986982.1">
    <property type="nucleotide sequence ID" value="NZ_JAQMFS010000027.1"/>
</dbReference>
<dbReference type="Proteomes" id="UP001212217">
    <property type="component" value="Unassembled WGS sequence"/>
</dbReference>
<sequence>MSNNNSKPNNNNNNNNQNQNTNQNYSNYNQNDYNEQNSYNNQYQNYNNQGYQEGYNNQYQNYNEQSYQGSYNQQYQNYNNSNQQYQNNQQYDYSNQNYQTNNQYNYGNQQNNNQQYQNYSGSSNNQQYQNYNNANGQQGYNQQYQNYNNPGQYQQNTQNNGQFYQNNNRPNNSQGFDPNKKKKSKLVPIVSSILGIVLLSGGGLYYYSKSTNKPISSIFSFGKKSDEELYTPVLEKYKKAMDSGEVKSDSEVNNFAIENYNSKGKNKDYIRYVYYDIDGNGRNELLICDKDNLNSPFAIYSYDNSNKVNLIYQVESGNDISKSVFYNDKSIWIHDTTNNNDTYVVYKLKDDGSKFEKVHDINSAEYKKINKKFKDSISSEEFESKDEFFKKYAIPTDKIDFSKLGYKALYYYNDPNAQEEQKNSDKEKQENKPEFTNSQLALIGRALFYDSMDSLKSLRLDYDTGFTMSEHNGILATSLGTGGSIIQVVKNDTGIDIRVLDYDKPAAQRDFKVYKSVTYKEIKEKLSKEDIDKINKIIEEYKHTRNYEKGQFNIKD</sequence>
<evidence type="ECO:0000313" key="4">
    <source>
        <dbReference type="Proteomes" id="UP001212217"/>
    </source>
</evidence>
<evidence type="ECO:0000313" key="3">
    <source>
        <dbReference type="EMBL" id="MDB6185559.1"/>
    </source>
</evidence>
<evidence type="ECO:0000256" key="2">
    <source>
        <dbReference type="SAM" id="Phobius"/>
    </source>
</evidence>
<keyword evidence="2" id="KW-0812">Transmembrane</keyword>
<dbReference type="AlphaFoldDB" id="A0AAW6B5W0"/>
<reference evidence="3" key="1">
    <citation type="submission" date="2023-08" db="EMBL/GenBank/DDBJ databases">
        <title>Dental plaque isolates bound by oral lectin ZG16B.</title>
        <authorList>
            <person name="Ghosh S."/>
        </authorList>
    </citation>
    <scope>NUCLEOTIDE SEQUENCE</scope>
    <source>
        <strain evidence="3">DP3_5B</strain>
    </source>
</reference>
<gene>
    <name evidence="3" type="ORF">PNO30_02060</name>
</gene>
<organism evidence="3 4">
    <name type="scientific">Gemella haemolysans</name>
    <dbReference type="NCBI Taxonomy" id="1379"/>
    <lineage>
        <taxon>Bacteria</taxon>
        <taxon>Bacillati</taxon>
        <taxon>Bacillota</taxon>
        <taxon>Bacilli</taxon>
        <taxon>Bacillales</taxon>
        <taxon>Gemellaceae</taxon>
        <taxon>Gemella</taxon>
    </lineage>
</organism>
<keyword evidence="2" id="KW-1133">Transmembrane helix</keyword>
<feature type="compositionally biased region" description="Low complexity" evidence="1">
    <location>
        <begin position="97"/>
        <end position="175"/>
    </location>
</feature>
<dbReference type="EMBL" id="JAQMFS010000027">
    <property type="protein sequence ID" value="MDB6185559.1"/>
    <property type="molecule type" value="Genomic_DNA"/>
</dbReference>
<keyword evidence="2" id="KW-0472">Membrane</keyword>
<feature type="region of interest" description="Disordered" evidence="1">
    <location>
        <begin position="97"/>
        <end position="181"/>
    </location>
</feature>
<feature type="transmembrane region" description="Helical" evidence="2">
    <location>
        <begin position="186"/>
        <end position="207"/>
    </location>
</feature>
<proteinExistence type="predicted"/>
<comment type="caution">
    <text evidence="3">The sequence shown here is derived from an EMBL/GenBank/DDBJ whole genome shotgun (WGS) entry which is preliminary data.</text>
</comment>
<accession>A0AAW6B5W0</accession>
<feature type="region of interest" description="Disordered" evidence="1">
    <location>
        <begin position="1"/>
        <end position="55"/>
    </location>
</feature>